<keyword evidence="2" id="KW-1185">Reference proteome</keyword>
<dbReference type="CDD" id="cd09917">
    <property type="entry name" value="F-box_SF"/>
    <property type="match status" value="1"/>
</dbReference>
<dbReference type="AlphaFoldDB" id="G4TNR9"/>
<comment type="caution">
    <text evidence="1">The sequence shown here is derived from an EMBL/GenBank/DDBJ whole genome shotgun (WGS) entry which is preliminary data.</text>
</comment>
<accession>G4TNR9</accession>
<name>G4TNR9_SERID</name>
<dbReference type="EMBL" id="CAFZ01000193">
    <property type="protein sequence ID" value="CCA72957.1"/>
    <property type="molecule type" value="Genomic_DNA"/>
</dbReference>
<dbReference type="OrthoDB" id="3231468at2759"/>
<organism evidence="1 2">
    <name type="scientific">Serendipita indica (strain DSM 11827)</name>
    <name type="common">Root endophyte fungus</name>
    <name type="synonym">Piriformospora indica</name>
    <dbReference type="NCBI Taxonomy" id="1109443"/>
    <lineage>
        <taxon>Eukaryota</taxon>
        <taxon>Fungi</taxon>
        <taxon>Dikarya</taxon>
        <taxon>Basidiomycota</taxon>
        <taxon>Agaricomycotina</taxon>
        <taxon>Agaricomycetes</taxon>
        <taxon>Sebacinales</taxon>
        <taxon>Serendipitaceae</taxon>
        <taxon>Serendipita</taxon>
    </lineage>
</organism>
<evidence type="ECO:0000313" key="1">
    <source>
        <dbReference type="EMBL" id="CCA72957.1"/>
    </source>
</evidence>
<dbReference type="HOGENOM" id="CLU_654018_0_0_1"/>
<gene>
    <name evidence="1" type="ORF">PIIN_06912</name>
</gene>
<sequence length="420" mass="48689">MFWKRKKQAGNEHTVTIVSPPSNPTVLPDEIILEIFQPLRSEGRFLIKLSQVCRYFLCITEFWLYNSIQIDLERHPPIPRRALLRLSASLTVPRITRIVTVLHLYLANWLLCPQRIIANNLMEQDGDTTCRCDEIDDALGSALTALDQLESLRLYCNLCYDPRTSNRHRSLARLSSRQLKEFVFRCNCVILCKWNSSEIVTQDAINEVEAFSLEWTVRVKVPFHPRILQQNSKILKNITTLNYNRAPHCKVLVETRSITRLVVSFAGALAYRPEFDGLHDILSTSGRHLTHFYMGDVGNWLQRSLSLDISPYRTLEVLGVLLVPVWQADVILHAVEVLSPLKLLRTLEFLGQTERSPLPGDVLQTLTERHPQLQKVYLQFSVWRPQSAAVEVVWEREESDWTFRDIETIHWWDIVRKVGD</sequence>
<dbReference type="InParanoid" id="G4TNR9"/>
<dbReference type="SUPFAM" id="SSF81383">
    <property type="entry name" value="F-box domain"/>
    <property type="match status" value="1"/>
</dbReference>
<dbReference type="InterPro" id="IPR036047">
    <property type="entry name" value="F-box-like_dom_sf"/>
</dbReference>
<dbReference type="Proteomes" id="UP000007148">
    <property type="component" value="Unassembled WGS sequence"/>
</dbReference>
<evidence type="ECO:0000313" key="2">
    <source>
        <dbReference type="Proteomes" id="UP000007148"/>
    </source>
</evidence>
<reference evidence="1 2" key="1">
    <citation type="journal article" date="2011" name="PLoS Pathog.">
        <title>Endophytic Life Strategies Decoded by Genome and Transcriptome Analyses of the Mutualistic Root Symbiont Piriformospora indica.</title>
        <authorList>
            <person name="Zuccaro A."/>
            <person name="Lahrmann U."/>
            <person name="Guldener U."/>
            <person name="Langen G."/>
            <person name="Pfiffi S."/>
            <person name="Biedenkopf D."/>
            <person name="Wong P."/>
            <person name="Samans B."/>
            <person name="Grimm C."/>
            <person name="Basiewicz M."/>
            <person name="Murat C."/>
            <person name="Martin F."/>
            <person name="Kogel K.H."/>
        </authorList>
    </citation>
    <scope>NUCLEOTIDE SEQUENCE [LARGE SCALE GENOMIC DNA]</scope>
    <source>
        <strain evidence="1 2">DSM 11827</strain>
    </source>
</reference>
<proteinExistence type="predicted"/>
<protein>
    <submittedName>
        <fullName evidence="1">Uncharacterized protein</fullName>
    </submittedName>
</protein>